<feature type="compositionally biased region" description="Pro residues" evidence="2">
    <location>
        <begin position="450"/>
        <end position="464"/>
    </location>
</feature>
<dbReference type="SUPFAM" id="SSF55785">
    <property type="entry name" value="PYP-like sensor domain (PAS domain)"/>
    <property type="match status" value="1"/>
</dbReference>
<name>A0A4D4MCH6_STRAX</name>
<dbReference type="Gene3D" id="3.30.450.40">
    <property type="match status" value="1"/>
</dbReference>
<dbReference type="InterPro" id="IPR000014">
    <property type="entry name" value="PAS"/>
</dbReference>
<dbReference type="InterPro" id="IPR035965">
    <property type="entry name" value="PAS-like_dom_sf"/>
</dbReference>
<dbReference type="PANTHER" id="PTHR43156:SF2">
    <property type="entry name" value="STAGE II SPORULATION PROTEIN E"/>
    <property type="match status" value="1"/>
</dbReference>
<dbReference type="EMBL" id="BJHX01000002">
    <property type="protein sequence ID" value="GDY69516.1"/>
    <property type="molecule type" value="Genomic_DNA"/>
</dbReference>
<gene>
    <name evidence="4" type="ORF">SAV14893_089090</name>
</gene>
<organism evidence="4 5">
    <name type="scientific">Streptomyces avermitilis</name>
    <dbReference type="NCBI Taxonomy" id="33903"/>
    <lineage>
        <taxon>Bacteria</taxon>
        <taxon>Bacillati</taxon>
        <taxon>Actinomycetota</taxon>
        <taxon>Actinomycetes</taxon>
        <taxon>Kitasatosporales</taxon>
        <taxon>Streptomycetaceae</taxon>
        <taxon>Streptomyces</taxon>
    </lineage>
</organism>
<dbReference type="SMART" id="SM00065">
    <property type="entry name" value="GAF"/>
    <property type="match status" value="1"/>
</dbReference>
<dbReference type="GO" id="GO:0006355">
    <property type="term" value="P:regulation of DNA-templated transcription"/>
    <property type="evidence" value="ECO:0007669"/>
    <property type="project" value="InterPro"/>
</dbReference>
<feature type="compositionally biased region" description="Polar residues" evidence="2">
    <location>
        <begin position="546"/>
        <end position="562"/>
    </location>
</feature>
<dbReference type="Gene3D" id="3.30.450.20">
    <property type="entry name" value="PAS domain"/>
    <property type="match status" value="2"/>
</dbReference>
<keyword evidence="1" id="KW-0378">Hydrolase</keyword>
<dbReference type="Pfam" id="PF00989">
    <property type="entry name" value="PAS"/>
    <property type="match status" value="1"/>
</dbReference>
<reference evidence="4 5" key="1">
    <citation type="submission" date="2019-04" db="EMBL/GenBank/DDBJ databases">
        <title>Draft genome sequences of Streptomyces avermitilis NBRC 14893.</title>
        <authorList>
            <person name="Komaki H."/>
            <person name="Tamura T."/>
            <person name="Hosoyama A."/>
        </authorList>
    </citation>
    <scope>NUCLEOTIDE SEQUENCE [LARGE SCALE GENOMIC DNA]</scope>
    <source>
        <strain evidence="4 5">NBRC 14893</strain>
    </source>
</reference>
<dbReference type="AlphaFoldDB" id="A0A4D4MCH6"/>
<dbReference type="SUPFAM" id="SSF55781">
    <property type="entry name" value="GAF domain-like"/>
    <property type="match status" value="1"/>
</dbReference>
<evidence type="ECO:0000256" key="1">
    <source>
        <dbReference type="ARBA" id="ARBA00022801"/>
    </source>
</evidence>
<feature type="domain" description="PAS" evidence="3">
    <location>
        <begin position="40"/>
        <end position="74"/>
    </location>
</feature>
<comment type="caution">
    <text evidence="4">The sequence shown here is derived from an EMBL/GenBank/DDBJ whole genome shotgun (WGS) entry which is preliminary data.</text>
</comment>
<feature type="region of interest" description="Disordered" evidence="2">
    <location>
        <begin position="502"/>
        <end position="597"/>
    </location>
</feature>
<evidence type="ECO:0000259" key="3">
    <source>
        <dbReference type="PROSITE" id="PS50112"/>
    </source>
</evidence>
<evidence type="ECO:0000313" key="4">
    <source>
        <dbReference type="EMBL" id="GDY69516.1"/>
    </source>
</evidence>
<dbReference type="PANTHER" id="PTHR43156">
    <property type="entry name" value="STAGE II SPORULATION PROTEIN E-RELATED"/>
    <property type="match status" value="1"/>
</dbReference>
<dbReference type="Proteomes" id="UP000302139">
    <property type="component" value="Unassembled WGS sequence"/>
</dbReference>
<dbReference type="InterPro" id="IPR029016">
    <property type="entry name" value="GAF-like_dom_sf"/>
</dbReference>
<dbReference type="PROSITE" id="PS50112">
    <property type="entry name" value="PAS"/>
    <property type="match status" value="1"/>
</dbReference>
<accession>A0A4D4MCH6</accession>
<evidence type="ECO:0000313" key="5">
    <source>
        <dbReference type="Proteomes" id="UP000302139"/>
    </source>
</evidence>
<dbReference type="InterPro" id="IPR003018">
    <property type="entry name" value="GAF"/>
</dbReference>
<dbReference type="CDD" id="cd00130">
    <property type="entry name" value="PAS"/>
    <property type="match status" value="1"/>
</dbReference>
<feature type="compositionally biased region" description="Low complexity" evidence="2">
    <location>
        <begin position="502"/>
        <end position="513"/>
    </location>
</feature>
<proteinExistence type="predicted"/>
<dbReference type="GO" id="GO:0016791">
    <property type="term" value="F:phosphatase activity"/>
    <property type="evidence" value="ECO:0007669"/>
    <property type="project" value="TreeGrafter"/>
</dbReference>
<feature type="region of interest" description="Disordered" evidence="2">
    <location>
        <begin position="446"/>
        <end position="481"/>
    </location>
</feature>
<protein>
    <recommendedName>
        <fullName evidence="3">PAS domain-containing protein</fullName>
    </recommendedName>
</protein>
<dbReference type="InterPro" id="IPR052016">
    <property type="entry name" value="Bact_Sigma-Reg"/>
</dbReference>
<dbReference type="InterPro" id="IPR013767">
    <property type="entry name" value="PAS_fold"/>
</dbReference>
<feature type="region of interest" description="Disordered" evidence="2">
    <location>
        <begin position="1"/>
        <end position="29"/>
    </location>
</feature>
<evidence type="ECO:0000256" key="2">
    <source>
        <dbReference type="SAM" id="MobiDB-lite"/>
    </source>
</evidence>
<feature type="compositionally biased region" description="Polar residues" evidence="2">
    <location>
        <begin position="516"/>
        <end position="538"/>
    </location>
</feature>
<dbReference type="Pfam" id="PF01590">
    <property type="entry name" value="GAF"/>
    <property type="match status" value="1"/>
</dbReference>
<sequence>MDKENAKNAYSAGASQGSTGVSGSGPGGRRCACDGPAAAVLDDRGAVVGWTETAEDLTGFRAGEVCGRPVQELVADLPDHLRGATDMPESGRVRLRHQCGDTIDVTFRTTRVQGSAQVLVLAAPTHHVADHKQGTALLRALSAQNRITIALYDTDLATVQTNAKPDTPDGLPVQPGTRLSDVLCADDAENLEAVLRQVLETGVPVVRRTQQVSWRHNSARRHTLSLSAFRLEDVRARPTGVAALYIDSDDLRARRHLDLAREVAERVGGSLDVVRTAQDLADVLAPAFGDLAAVDLAYSVLDGEEPSKQLNGGNMGNAALAPATAVWPAGIKRGESIPPLPDHPLWRSFRHGEPAVFSLDDFIAMVGDPQLVKYLAPKDAHSMMVAPLHARGLTLGAISVWRCGRSDPFTEDEADLMKQIASRGALAIDNARRYTREHRAAVALQQLLLPRPPPTRRPPRPPASTCPQAGKRTSAATGTTPSLCPLSGWHLSPETWSATACPQAPPWAACAPPSGRSRTWSSNRTSCSPGSRTWSSASRPKPRPATATSSAERACTRSTTRSPAAAPWPAPGIRHPSWCGPTGPPKQSVSPRGHHSP</sequence>